<evidence type="ECO:0000256" key="4">
    <source>
        <dbReference type="ARBA" id="ARBA00022801"/>
    </source>
</evidence>
<dbReference type="GO" id="GO:0016787">
    <property type="term" value="F:hydrolase activity"/>
    <property type="evidence" value="ECO:0007669"/>
    <property type="project" value="UniProtKB-KW"/>
</dbReference>
<proteinExistence type="inferred from homology"/>
<evidence type="ECO:0000256" key="2">
    <source>
        <dbReference type="ARBA" id="ARBA00007749"/>
    </source>
</evidence>
<dbReference type="Gene3D" id="3.60.15.10">
    <property type="entry name" value="Ribonuclease Z/Hydroxyacylglutathione hydrolase-like"/>
    <property type="match status" value="1"/>
</dbReference>
<evidence type="ECO:0000256" key="3">
    <source>
        <dbReference type="ARBA" id="ARBA00022723"/>
    </source>
</evidence>
<dbReference type="CDD" id="cd07729">
    <property type="entry name" value="AHL_lactonase_MBL-fold"/>
    <property type="match status" value="1"/>
</dbReference>
<evidence type="ECO:0000313" key="7">
    <source>
        <dbReference type="EMBL" id="CAA9385671.1"/>
    </source>
</evidence>
<protein>
    <submittedName>
        <fullName evidence="7">N-acyl homoserine lactone hydrolase</fullName>
    </submittedName>
</protein>
<dbReference type="PANTHER" id="PTHR42978">
    <property type="entry name" value="QUORUM-QUENCHING LACTONASE YTNP-RELATED-RELATED"/>
    <property type="match status" value="1"/>
</dbReference>
<dbReference type="GO" id="GO:0046872">
    <property type="term" value="F:metal ion binding"/>
    <property type="evidence" value="ECO:0007669"/>
    <property type="project" value="UniProtKB-KW"/>
</dbReference>
<evidence type="ECO:0000256" key="5">
    <source>
        <dbReference type="ARBA" id="ARBA00022833"/>
    </source>
</evidence>
<dbReference type="InterPro" id="IPR001279">
    <property type="entry name" value="Metallo-B-lactamas"/>
</dbReference>
<keyword evidence="5" id="KW-0862">Zinc</keyword>
<dbReference type="Pfam" id="PF00753">
    <property type="entry name" value="Lactamase_B"/>
    <property type="match status" value="1"/>
</dbReference>
<evidence type="ECO:0000256" key="1">
    <source>
        <dbReference type="ARBA" id="ARBA00001947"/>
    </source>
</evidence>
<dbReference type="EMBL" id="CADCUR010000050">
    <property type="protein sequence ID" value="CAA9385671.1"/>
    <property type="molecule type" value="Genomic_DNA"/>
</dbReference>
<gene>
    <name evidence="7" type="ORF">AVDCRST_MAG74-672</name>
</gene>
<dbReference type="InterPro" id="IPR036866">
    <property type="entry name" value="RibonucZ/Hydroxyglut_hydro"/>
</dbReference>
<dbReference type="SMART" id="SM00849">
    <property type="entry name" value="Lactamase_B"/>
    <property type="match status" value="1"/>
</dbReference>
<dbReference type="SUPFAM" id="SSF56281">
    <property type="entry name" value="Metallo-hydrolase/oxidoreductase"/>
    <property type="match status" value="1"/>
</dbReference>
<dbReference type="InterPro" id="IPR051013">
    <property type="entry name" value="MBL_superfamily_lactonases"/>
</dbReference>
<comment type="similarity">
    <text evidence="2">Belongs to the metallo-beta-lactamase superfamily.</text>
</comment>
<keyword evidence="4 7" id="KW-0378">Hydrolase</keyword>
<dbReference type="AlphaFoldDB" id="A0A6J4NI05"/>
<comment type="cofactor">
    <cofactor evidence="1">
        <name>Zn(2+)</name>
        <dbReference type="ChEBI" id="CHEBI:29105"/>
    </cofactor>
</comment>
<organism evidence="7">
    <name type="scientific">uncultured Pyrinomonadaceae bacterium</name>
    <dbReference type="NCBI Taxonomy" id="2283094"/>
    <lineage>
        <taxon>Bacteria</taxon>
        <taxon>Pseudomonadati</taxon>
        <taxon>Acidobacteriota</taxon>
        <taxon>Blastocatellia</taxon>
        <taxon>Blastocatellales</taxon>
        <taxon>Pyrinomonadaceae</taxon>
        <taxon>environmental samples</taxon>
    </lineage>
</organism>
<accession>A0A6J4NI05</accession>
<dbReference type="PANTHER" id="PTHR42978:SF7">
    <property type="entry name" value="METALLO-HYDROLASE RV2300C-RELATED"/>
    <property type="match status" value="1"/>
</dbReference>
<name>A0A6J4NI05_9BACT</name>
<feature type="domain" description="Metallo-beta-lactamase" evidence="6">
    <location>
        <begin position="12"/>
        <end position="219"/>
    </location>
</feature>
<sequence length="235" mass="26644">MHRADLGAIDIPVPGYVIQSGDGTNILIDTGFPYEAMKNPQPFAPPGVRVEMREEDFIVNRLATIGLRPEDIDILVCTHFDTDHAGNHDLFPNAEPVVQRGHYEFARRIELERFANVRERWDHLALRYRFVDGDAELIPGVELIETSGHVPGHQAVLVRLPETGTVILAIDAIPHSSMLDAETRWVMPIDMDERGTRESTRKLVELARRENAAFIVHGHDSEQWKTLKHAPEFYS</sequence>
<evidence type="ECO:0000259" key="6">
    <source>
        <dbReference type="SMART" id="SM00849"/>
    </source>
</evidence>
<reference evidence="7" key="1">
    <citation type="submission" date="2020-02" db="EMBL/GenBank/DDBJ databases">
        <authorList>
            <person name="Meier V. D."/>
        </authorList>
    </citation>
    <scope>NUCLEOTIDE SEQUENCE</scope>
    <source>
        <strain evidence="7">AVDCRST_MAG74</strain>
    </source>
</reference>
<keyword evidence="3" id="KW-0479">Metal-binding</keyword>